<reference evidence="12" key="1">
    <citation type="submission" date="2020-04" db="EMBL/GenBank/DDBJ databases">
        <authorList>
            <person name="Chiriac C."/>
            <person name="Salcher M."/>
            <person name="Ghai R."/>
            <person name="Kavagutti S V."/>
        </authorList>
    </citation>
    <scope>NUCLEOTIDE SEQUENCE</scope>
</reference>
<dbReference type="PROSITE" id="PS51898">
    <property type="entry name" value="TYR_RECOMBINASE"/>
    <property type="match status" value="1"/>
</dbReference>
<dbReference type="PANTHER" id="PTHR30349:SF64">
    <property type="entry name" value="PROPHAGE INTEGRASE INTD-RELATED"/>
    <property type="match status" value="1"/>
</dbReference>
<dbReference type="GO" id="GO:0015074">
    <property type="term" value="P:DNA integration"/>
    <property type="evidence" value="ECO:0007669"/>
    <property type="project" value="UniProtKB-KW"/>
</dbReference>
<proteinExistence type="inferred from homology"/>
<evidence type="ECO:0000313" key="12">
    <source>
        <dbReference type="EMBL" id="CAB4136957.1"/>
    </source>
</evidence>
<keyword evidence="8" id="KW-1179">Viral genome integration</keyword>
<dbReference type="EMBL" id="LR796326">
    <property type="protein sequence ID" value="CAB4136957.1"/>
    <property type="molecule type" value="Genomic_DNA"/>
</dbReference>
<keyword evidence="3" id="KW-0808">Transferase</keyword>
<evidence type="ECO:0000256" key="3">
    <source>
        <dbReference type="ARBA" id="ARBA00022679"/>
    </source>
</evidence>
<feature type="domain" description="Core-binding (CB)" evidence="11">
    <location>
        <begin position="21"/>
        <end position="99"/>
    </location>
</feature>
<protein>
    <recommendedName>
        <fullName evidence="2">Integrase</fullName>
    </recommendedName>
</protein>
<sequence length="288" mass="31565">MSHQRLDPPNEGGTDSAAVAKTSADPIDLYLAYLALIGMATSTAKRRRSSLRAFGRYLHPLPIERAGRDHVEQWLGRFPTPATRHAYRSDLSDFYQWATRRELVERNPVALTDPIKVPKRLPRPVPAHAVPGIIAAARCDTLRLALMLAAYAGLRRAEICSITGYDVQHHPEPIIAVRCGKGSKDRLVPMLPPLAAELVDARGGGRLVAWSPDHLGKLAAEHMRNLGWDCTLHQLRASYASEAARLLNGNVVAVGRLLGHESPDTTMRYIGWGGGETRERLGGLYAVA</sequence>
<keyword evidence="5" id="KW-0229">DNA integration</keyword>
<dbReference type="GO" id="GO:0003677">
    <property type="term" value="F:DNA binding"/>
    <property type="evidence" value="ECO:0007669"/>
    <property type="project" value="UniProtKB-UniRule"/>
</dbReference>
<evidence type="ECO:0000256" key="2">
    <source>
        <dbReference type="ARBA" id="ARBA00016082"/>
    </source>
</evidence>
<dbReference type="GO" id="GO:0016787">
    <property type="term" value="F:hydrolase activity"/>
    <property type="evidence" value="ECO:0007669"/>
    <property type="project" value="UniProtKB-KW"/>
</dbReference>
<dbReference type="InterPro" id="IPR011010">
    <property type="entry name" value="DNA_brk_join_enz"/>
</dbReference>
<dbReference type="InterPro" id="IPR044068">
    <property type="entry name" value="CB"/>
</dbReference>
<comment type="similarity">
    <text evidence="1">Belongs to the 'phage' integrase family.</text>
</comment>
<keyword evidence="4" id="KW-0378">Hydrolase</keyword>
<dbReference type="GO" id="GO:0075713">
    <property type="term" value="P:establishment of integrated proviral latency"/>
    <property type="evidence" value="ECO:0007669"/>
    <property type="project" value="UniProtKB-KW"/>
</dbReference>
<evidence type="ECO:0000256" key="4">
    <source>
        <dbReference type="ARBA" id="ARBA00022801"/>
    </source>
</evidence>
<accession>A0A6J5LV88</accession>
<gene>
    <name evidence="12" type="ORF">UFOVP314_58</name>
</gene>
<evidence type="ECO:0000256" key="8">
    <source>
        <dbReference type="ARBA" id="ARBA00023195"/>
    </source>
</evidence>
<evidence type="ECO:0000256" key="7">
    <source>
        <dbReference type="ARBA" id="ARBA00023172"/>
    </source>
</evidence>
<dbReference type="PROSITE" id="PS51900">
    <property type="entry name" value="CB"/>
    <property type="match status" value="1"/>
</dbReference>
<feature type="domain" description="Tyr recombinase" evidence="10">
    <location>
        <begin position="120"/>
        <end position="286"/>
    </location>
</feature>
<dbReference type="GO" id="GO:0016740">
    <property type="term" value="F:transferase activity"/>
    <property type="evidence" value="ECO:0007669"/>
    <property type="project" value="UniProtKB-KW"/>
</dbReference>
<dbReference type="InterPro" id="IPR050090">
    <property type="entry name" value="Tyrosine_recombinase_XerCD"/>
</dbReference>
<dbReference type="Gene3D" id="1.10.150.130">
    <property type="match status" value="1"/>
</dbReference>
<dbReference type="Pfam" id="PF00589">
    <property type="entry name" value="Phage_integrase"/>
    <property type="match status" value="1"/>
</dbReference>
<dbReference type="GO" id="GO:0044826">
    <property type="term" value="P:viral genome integration into host DNA"/>
    <property type="evidence" value="ECO:0007669"/>
    <property type="project" value="UniProtKB-KW"/>
</dbReference>
<evidence type="ECO:0000256" key="5">
    <source>
        <dbReference type="ARBA" id="ARBA00022908"/>
    </source>
</evidence>
<dbReference type="SUPFAM" id="SSF56349">
    <property type="entry name" value="DNA breaking-rejoining enzymes"/>
    <property type="match status" value="1"/>
</dbReference>
<evidence type="ECO:0000256" key="1">
    <source>
        <dbReference type="ARBA" id="ARBA00008857"/>
    </source>
</evidence>
<evidence type="ECO:0000259" key="10">
    <source>
        <dbReference type="PROSITE" id="PS51898"/>
    </source>
</evidence>
<dbReference type="InterPro" id="IPR004107">
    <property type="entry name" value="Integrase_SAM-like_N"/>
</dbReference>
<name>A0A6J5LV88_9CAUD</name>
<dbReference type="Gene3D" id="1.10.443.10">
    <property type="entry name" value="Intergrase catalytic core"/>
    <property type="match status" value="1"/>
</dbReference>
<keyword evidence="8" id="KW-1160">Virus entry into host cell</keyword>
<evidence type="ECO:0000256" key="6">
    <source>
        <dbReference type="ARBA" id="ARBA00023125"/>
    </source>
</evidence>
<dbReference type="Pfam" id="PF02899">
    <property type="entry name" value="Phage_int_SAM_1"/>
    <property type="match status" value="1"/>
</dbReference>
<dbReference type="CDD" id="cd00397">
    <property type="entry name" value="DNA_BRE_C"/>
    <property type="match status" value="1"/>
</dbReference>
<keyword evidence="6 9" id="KW-0238">DNA-binding</keyword>
<dbReference type="GO" id="GO:0006310">
    <property type="term" value="P:DNA recombination"/>
    <property type="evidence" value="ECO:0007669"/>
    <property type="project" value="UniProtKB-KW"/>
</dbReference>
<evidence type="ECO:0000259" key="11">
    <source>
        <dbReference type="PROSITE" id="PS51900"/>
    </source>
</evidence>
<organism evidence="12">
    <name type="scientific">uncultured Caudovirales phage</name>
    <dbReference type="NCBI Taxonomy" id="2100421"/>
    <lineage>
        <taxon>Viruses</taxon>
        <taxon>Duplodnaviria</taxon>
        <taxon>Heunggongvirae</taxon>
        <taxon>Uroviricota</taxon>
        <taxon>Caudoviricetes</taxon>
        <taxon>Peduoviridae</taxon>
        <taxon>Maltschvirus</taxon>
        <taxon>Maltschvirus maltsch</taxon>
    </lineage>
</organism>
<dbReference type="InterPro" id="IPR002104">
    <property type="entry name" value="Integrase_catalytic"/>
</dbReference>
<evidence type="ECO:0000256" key="9">
    <source>
        <dbReference type="PROSITE-ProRule" id="PRU01248"/>
    </source>
</evidence>
<dbReference type="PANTHER" id="PTHR30349">
    <property type="entry name" value="PHAGE INTEGRASE-RELATED"/>
    <property type="match status" value="1"/>
</dbReference>
<dbReference type="InterPro" id="IPR010998">
    <property type="entry name" value="Integrase_recombinase_N"/>
</dbReference>
<dbReference type="InterPro" id="IPR013762">
    <property type="entry name" value="Integrase-like_cat_sf"/>
</dbReference>
<keyword evidence="7" id="KW-0233">DNA recombination</keyword>